<evidence type="ECO:0000313" key="6">
    <source>
        <dbReference type="EMBL" id="HIR54829.1"/>
    </source>
</evidence>
<organism evidence="6 7">
    <name type="scientific">Candidatus Scatomorpha intestinigallinarum</name>
    <dbReference type="NCBI Taxonomy" id="2840923"/>
    <lineage>
        <taxon>Bacteria</taxon>
        <taxon>Bacillati</taxon>
        <taxon>Bacillota</taxon>
        <taxon>Clostridia</taxon>
        <taxon>Eubacteriales</taxon>
        <taxon>Candidatus Scatomorpha</taxon>
    </lineage>
</organism>
<accession>A0A9D1DL83</accession>
<reference evidence="6" key="1">
    <citation type="submission" date="2020-10" db="EMBL/GenBank/DDBJ databases">
        <authorList>
            <person name="Gilroy R."/>
        </authorList>
    </citation>
    <scope>NUCLEOTIDE SEQUENCE</scope>
    <source>
        <strain evidence="6">ChiGjej3B3-7149</strain>
    </source>
</reference>
<evidence type="ECO:0000313" key="7">
    <source>
        <dbReference type="Proteomes" id="UP000824238"/>
    </source>
</evidence>
<sequence length="331" mass="37427">MNYVVVDLEWNQAMSSKSSVFNRLPIHLRGEIIQIGAVRLNEDMTPGEEFQIDVKPVYFKRMHYKVKKLTGFDKERLSHGVSFPEALEQFRAWCGEGVTFLTWGYDDQGIMEQNIIIHDLDWDWIAGWVNLQLIYNLQTGGDKNQKSLATAMEHFGIEQTRVAHDALGDAYNTGLVCSRLDMVSGMEQYADAVEILSHRGAPKEKKPRPDTPEPIAHSAFSGYASKGDAFADCSLAAPACPICGAEMQFSRWINQGDQRYMCLAECPQDGKLLLRIKFKHSDDGSYSAGRLAYRADESMQSFYAAKSSQPRNRGRGRRRAKISKQQERKGQ</sequence>
<gene>
    <name evidence="6" type="ORF">IAD36_04405</name>
</gene>
<feature type="domain" description="Exonuclease" evidence="5">
    <location>
        <begin position="2"/>
        <end position="188"/>
    </location>
</feature>
<name>A0A9D1DL83_9FIRM</name>
<keyword evidence="2" id="KW-0378">Hydrolase</keyword>
<comment type="caution">
    <text evidence="6">The sequence shown here is derived from an EMBL/GenBank/DDBJ whole genome shotgun (WGS) entry which is preliminary data.</text>
</comment>
<dbReference type="EMBL" id="DVHH01000110">
    <property type="protein sequence ID" value="HIR54829.1"/>
    <property type="molecule type" value="Genomic_DNA"/>
</dbReference>
<dbReference type="AlphaFoldDB" id="A0A9D1DL83"/>
<dbReference type="Pfam" id="PF00929">
    <property type="entry name" value="RNase_T"/>
    <property type="match status" value="1"/>
</dbReference>
<keyword evidence="3 6" id="KW-0269">Exonuclease</keyword>
<evidence type="ECO:0000256" key="1">
    <source>
        <dbReference type="ARBA" id="ARBA00022722"/>
    </source>
</evidence>
<evidence type="ECO:0000256" key="4">
    <source>
        <dbReference type="SAM" id="MobiDB-lite"/>
    </source>
</evidence>
<evidence type="ECO:0000256" key="3">
    <source>
        <dbReference type="ARBA" id="ARBA00022839"/>
    </source>
</evidence>
<dbReference type="GO" id="GO:0003676">
    <property type="term" value="F:nucleic acid binding"/>
    <property type="evidence" value="ECO:0007669"/>
    <property type="project" value="InterPro"/>
</dbReference>
<feature type="compositionally biased region" description="Basic residues" evidence="4">
    <location>
        <begin position="312"/>
        <end position="322"/>
    </location>
</feature>
<dbReference type="GO" id="GO:0000175">
    <property type="term" value="F:3'-5'-RNA exonuclease activity"/>
    <property type="evidence" value="ECO:0007669"/>
    <property type="project" value="InterPro"/>
</dbReference>
<evidence type="ECO:0000259" key="5">
    <source>
        <dbReference type="SMART" id="SM00479"/>
    </source>
</evidence>
<dbReference type="PANTHER" id="PTHR23044">
    <property type="entry name" value="3'-5' EXONUCLEASE ERI1-RELATED"/>
    <property type="match status" value="1"/>
</dbReference>
<dbReference type="InterPro" id="IPR013520">
    <property type="entry name" value="Ribonucl_H"/>
</dbReference>
<dbReference type="InterPro" id="IPR036397">
    <property type="entry name" value="RNaseH_sf"/>
</dbReference>
<dbReference type="Gene3D" id="3.30.420.10">
    <property type="entry name" value="Ribonuclease H-like superfamily/Ribonuclease H"/>
    <property type="match status" value="1"/>
</dbReference>
<dbReference type="InterPro" id="IPR051274">
    <property type="entry name" value="3-5_Exoribonuclease"/>
</dbReference>
<dbReference type="SUPFAM" id="SSF53098">
    <property type="entry name" value="Ribonuclease H-like"/>
    <property type="match status" value="1"/>
</dbReference>
<dbReference type="Proteomes" id="UP000824238">
    <property type="component" value="Unassembled WGS sequence"/>
</dbReference>
<reference evidence="6" key="2">
    <citation type="journal article" date="2021" name="PeerJ">
        <title>Extensive microbial diversity within the chicken gut microbiome revealed by metagenomics and culture.</title>
        <authorList>
            <person name="Gilroy R."/>
            <person name="Ravi A."/>
            <person name="Getino M."/>
            <person name="Pursley I."/>
            <person name="Horton D.L."/>
            <person name="Alikhan N.F."/>
            <person name="Baker D."/>
            <person name="Gharbi K."/>
            <person name="Hall N."/>
            <person name="Watson M."/>
            <person name="Adriaenssens E.M."/>
            <person name="Foster-Nyarko E."/>
            <person name="Jarju S."/>
            <person name="Secka A."/>
            <person name="Antonio M."/>
            <person name="Oren A."/>
            <person name="Chaudhuri R.R."/>
            <person name="La Ragione R."/>
            <person name="Hildebrand F."/>
            <person name="Pallen M.J."/>
        </authorList>
    </citation>
    <scope>NUCLEOTIDE SEQUENCE</scope>
    <source>
        <strain evidence="6">ChiGjej3B3-7149</strain>
    </source>
</reference>
<dbReference type="PANTHER" id="PTHR23044:SF61">
    <property type="entry name" value="3'-5' EXORIBONUCLEASE 1-RELATED"/>
    <property type="match status" value="1"/>
</dbReference>
<dbReference type="InterPro" id="IPR012337">
    <property type="entry name" value="RNaseH-like_sf"/>
</dbReference>
<evidence type="ECO:0000256" key="2">
    <source>
        <dbReference type="ARBA" id="ARBA00022801"/>
    </source>
</evidence>
<dbReference type="InterPro" id="IPR047201">
    <property type="entry name" value="ERI-1_3'hExo-like"/>
</dbReference>
<protein>
    <submittedName>
        <fullName evidence="6">Exonuclease domain-containing protein</fullName>
    </submittedName>
</protein>
<dbReference type="CDD" id="cd06133">
    <property type="entry name" value="ERI-1_3'hExo_like"/>
    <property type="match status" value="1"/>
</dbReference>
<dbReference type="SMART" id="SM00479">
    <property type="entry name" value="EXOIII"/>
    <property type="match status" value="1"/>
</dbReference>
<keyword evidence="1" id="KW-0540">Nuclease</keyword>
<proteinExistence type="predicted"/>
<feature type="region of interest" description="Disordered" evidence="4">
    <location>
        <begin position="303"/>
        <end position="331"/>
    </location>
</feature>